<dbReference type="CDD" id="cd01043">
    <property type="entry name" value="DPS"/>
    <property type="match status" value="1"/>
</dbReference>
<dbReference type="GO" id="GO:0016722">
    <property type="term" value="F:oxidoreductase activity, acting on metal ions"/>
    <property type="evidence" value="ECO:0007669"/>
    <property type="project" value="InterPro"/>
</dbReference>
<dbReference type="EMBL" id="JAAKYA010000004">
    <property type="protein sequence ID" value="NGO37819.1"/>
    <property type="molecule type" value="Genomic_DNA"/>
</dbReference>
<dbReference type="PRINTS" id="PR01346">
    <property type="entry name" value="HELNAPAPROT"/>
</dbReference>
<evidence type="ECO:0000256" key="1">
    <source>
        <dbReference type="ARBA" id="ARBA00009497"/>
    </source>
</evidence>
<comment type="similarity">
    <text evidence="1 2">Belongs to the Dps family.</text>
</comment>
<dbReference type="InterPro" id="IPR008331">
    <property type="entry name" value="Ferritin_DPS_dom"/>
</dbReference>
<dbReference type="Proteomes" id="UP000477311">
    <property type="component" value="Unassembled WGS sequence"/>
</dbReference>
<dbReference type="PIRSF" id="PIRSF005900">
    <property type="entry name" value="Dps"/>
    <property type="match status" value="1"/>
</dbReference>
<dbReference type="Pfam" id="PF00210">
    <property type="entry name" value="Ferritin"/>
    <property type="match status" value="1"/>
</dbReference>
<sequence length="163" mass="17763">MNTHHMRPTRIDLAPATREAMVELLNRQLADTLDLYTQTKQAHWNVTGPQFQQLHELFDELAGQLIGHLDLLAERATALGGAARGTLRMAAAVSRLPEMPAGFHDGLAVVRLLADRYAALAASTRAAIETATRAGDAATADLFTEISRALDKALWFLEAHLQA</sequence>
<dbReference type="Gene3D" id="1.20.1260.10">
    <property type="match status" value="1"/>
</dbReference>
<dbReference type="PROSITE" id="PS00819">
    <property type="entry name" value="DPS_2"/>
    <property type="match status" value="1"/>
</dbReference>
<organism evidence="4 5">
    <name type="scientific">Limisphaera ngatamarikiensis</name>
    <dbReference type="NCBI Taxonomy" id="1324935"/>
    <lineage>
        <taxon>Bacteria</taxon>
        <taxon>Pseudomonadati</taxon>
        <taxon>Verrucomicrobiota</taxon>
        <taxon>Verrucomicrobiia</taxon>
        <taxon>Limisphaerales</taxon>
        <taxon>Limisphaeraceae</taxon>
        <taxon>Limisphaera</taxon>
    </lineage>
</organism>
<dbReference type="RefSeq" id="WP_165105003.1">
    <property type="nucleotide sequence ID" value="NZ_JAAKYA010000004.1"/>
</dbReference>
<dbReference type="GO" id="GO:0008199">
    <property type="term" value="F:ferric iron binding"/>
    <property type="evidence" value="ECO:0007669"/>
    <property type="project" value="InterPro"/>
</dbReference>
<dbReference type="InterPro" id="IPR009078">
    <property type="entry name" value="Ferritin-like_SF"/>
</dbReference>
<dbReference type="NCBIfam" id="NF006975">
    <property type="entry name" value="PRK09448.1"/>
    <property type="match status" value="1"/>
</dbReference>
<accession>A0A6M1RJS7</accession>
<feature type="domain" description="Ferritin/DPS" evidence="3">
    <location>
        <begin position="23"/>
        <end position="162"/>
    </location>
</feature>
<gene>
    <name evidence="4" type="primary">dps</name>
    <name evidence="4" type="synonym">pexB</name>
    <name evidence="4" type="ORF">G4L39_00155</name>
</gene>
<name>A0A6M1RJS7_9BACT</name>
<dbReference type="InterPro" id="IPR012347">
    <property type="entry name" value="Ferritin-like"/>
</dbReference>
<evidence type="ECO:0000313" key="5">
    <source>
        <dbReference type="Proteomes" id="UP000477311"/>
    </source>
</evidence>
<protein>
    <submittedName>
        <fullName evidence="4">DNA starvation/stationary phase protection protein Dps</fullName>
    </submittedName>
</protein>
<dbReference type="InterPro" id="IPR002177">
    <property type="entry name" value="DPS_DNA-bd"/>
</dbReference>
<dbReference type="PANTHER" id="PTHR42932:SF3">
    <property type="entry name" value="DNA PROTECTION DURING STARVATION PROTEIN"/>
    <property type="match status" value="1"/>
</dbReference>
<evidence type="ECO:0000313" key="4">
    <source>
        <dbReference type="EMBL" id="NGO37819.1"/>
    </source>
</evidence>
<dbReference type="AlphaFoldDB" id="A0A6M1RJS7"/>
<dbReference type="InterPro" id="IPR023188">
    <property type="entry name" value="DPS_DNA-bd_CS"/>
</dbReference>
<dbReference type="PROSITE" id="PS00818">
    <property type="entry name" value="DPS_1"/>
    <property type="match status" value="1"/>
</dbReference>
<keyword evidence="5" id="KW-1185">Reference proteome</keyword>
<dbReference type="PANTHER" id="PTHR42932">
    <property type="entry name" value="GENERAL STRESS PROTEIN 20U"/>
    <property type="match status" value="1"/>
</dbReference>
<reference evidence="4 5" key="1">
    <citation type="submission" date="2020-02" db="EMBL/GenBank/DDBJ databases">
        <title>Draft genome sequence of Limisphaera ngatamarikiensis NGM72.4T, a thermophilic Verrucomicrobia grouped in subdivision 3.</title>
        <authorList>
            <person name="Carere C.R."/>
            <person name="Steen J."/>
            <person name="Hugenholtz P."/>
            <person name="Stott M.B."/>
        </authorList>
    </citation>
    <scope>NUCLEOTIDE SEQUENCE [LARGE SCALE GENOMIC DNA]</scope>
    <source>
        <strain evidence="4 5">NGM72.4</strain>
    </source>
</reference>
<evidence type="ECO:0000259" key="3">
    <source>
        <dbReference type="Pfam" id="PF00210"/>
    </source>
</evidence>
<proteinExistence type="inferred from homology"/>
<comment type="caution">
    <text evidence="4">The sequence shown here is derived from an EMBL/GenBank/DDBJ whole genome shotgun (WGS) entry which is preliminary data.</text>
</comment>
<evidence type="ECO:0000256" key="2">
    <source>
        <dbReference type="RuleBase" id="RU003875"/>
    </source>
</evidence>
<dbReference type="SUPFAM" id="SSF47240">
    <property type="entry name" value="Ferritin-like"/>
    <property type="match status" value="1"/>
</dbReference>